<keyword evidence="2" id="KW-1185">Reference proteome</keyword>
<dbReference type="InterPro" id="IPR023213">
    <property type="entry name" value="CAT-like_dom_sf"/>
</dbReference>
<keyword evidence="1" id="KW-0808">Transferase</keyword>
<accession>A0ABD1XB26</accession>
<dbReference type="Gene3D" id="3.30.559.10">
    <property type="entry name" value="Chloramphenicol acetyltransferase-like domain"/>
    <property type="match status" value="1"/>
</dbReference>
<comment type="caution">
    <text evidence="1">The sequence shown here is derived from an EMBL/GenBank/DDBJ whole genome shotgun (WGS) entry which is preliminary data.</text>
</comment>
<proteinExistence type="predicted"/>
<dbReference type="AlphaFoldDB" id="A0ABD1XB26"/>
<name>A0ABD1XB26_9LAMI</name>
<evidence type="ECO:0000313" key="1">
    <source>
        <dbReference type="EMBL" id="KAL2559129.1"/>
    </source>
</evidence>
<dbReference type="GO" id="GO:0016740">
    <property type="term" value="F:transferase activity"/>
    <property type="evidence" value="ECO:0007669"/>
    <property type="project" value="UniProtKB-KW"/>
</dbReference>
<sequence length="117" mass="13060">MYTSSGSTTTKEINPSRKVDYWKVMAPRQRVPTMEERGKRKSRAANLRELSIGLGVSYVMADGPSAFHFIDEWAKIALGAETIILPFVDKKVLETDEPLVSKFDPAVLRPPPLLIGE</sequence>
<dbReference type="Proteomes" id="UP001604277">
    <property type="component" value="Unassembled WGS sequence"/>
</dbReference>
<gene>
    <name evidence="1" type="ORF">Fot_03868</name>
</gene>
<protein>
    <submittedName>
        <fullName evidence="1">Spermidine hydroxycinnamoyl transferase</fullName>
    </submittedName>
</protein>
<dbReference type="EMBL" id="JBFOLJ010000001">
    <property type="protein sequence ID" value="KAL2559129.1"/>
    <property type="molecule type" value="Genomic_DNA"/>
</dbReference>
<reference evidence="2" key="1">
    <citation type="submission" date="2024-07" db="EMBL/GenBank/DDBJ databases">
        <title>Two chromosome-level genome assemblies of Korean endemic species Abeliophyllum distichum and Forsythia ovata (Oleaceae).</title>
        <authorList>
            <person name="Jang H."/>
        </authorList>
    </citation>
    <scope>NUCLEOTIDE SEQUENCE [LARGE SCALE GENOMIC DNA]</scope>
</reference>
<evidence type="ECO:0000313" key="2">
    <source>
        <dbReference type="Proteomes" id="UP001604277"/>
    </source>
</evidence>
<organism evidence="1 2">
    <name type="scientific">Forsythia ovata</name>
    <dbReference type="NCBI Taxonomy" id="205694"/>
    <lineage>
        <taxon>Eukaryota</taxon>
        <taxon>Viridiplantae</taxon>
        <taxon>Streptophyta</taxon>
        <taxon>Embryophyta</taxon>
        <taxon>Tracheophyta</taxon>
        <taxon>Spermatophyta</taxon>
        <taxon>Magnoliopsida</taxon>
        <taxon>eudicotyledons</taxon>
        <taxon>Gunneridae</taxon>
        <taxon>Pentapetalae</taxon>
        <taxon>asterids</taxon>
        <taxon>lamiids</taxon>
        <taxon>Lamiales</taxon>
        <taxon>Oleaceae</taxon>
        <taxon>Forsythieae</taxon>
        <taxon>Forsythia</taxon>
    </lineage>
</organism>